<gene>
    <name evidence="3" type="ORF">C4K88_14195</name>
</gene>
<dbReference type="GO" id="GO:0004519">
    <property type="term" value="F:endonuclease activity"/>
    <property type="evidence" value="ECO:0007669"/>
    <property type="project" value="UniProtKB-KW"/>
</dbReference>
<dbReference type="InterPro" id="IPR002711">
    <property type="entry name" value="HNH"/>
</dbReference>
<sequence>MDSSRNAPHEATFSGSASRQAGVPAARVRDLIDVMASLPLSATGPELIDEVRALEELKSAIAGAQARAAVAFDLVQRQVQAAAGVPVAEQGRGVGAQLALARRESPARGGRLLGLARALVTEMPKTLAALESGRLNEWRATLLVRETACLSAADRCAVDEELSPDTGTFDGAGDRQLVAAARAAAYRRDPRSVTQRASHAATERHVSLRPAPDTMTYLTALLPVAQGVAVHAELTRHADTQRATGDTRSRGQLMADALVERTTGTPGGFSRIEVQLIMTDRTLLQGDSEPARLPGYGIVPAGWARDLLTTTNPRLPGECGAGRPADQSAGRAARRHDDRSADKAAGLASGAAADQPVGWPAGLAVRSAPGQAAPGLDGQPVDQAAGPAGTAADPGAAPGFQVCLRRLYTAPGTGELVGVESRSRLFTIGQRRFLQARDDLCRTPYCDAPIRHYDHIIPWHTNGPTTLANGAGLCEACNHTKELDGWRARQHADPGERHALTVTTPTGHTYHSTAPPLPGSRPSGRDCEQKAGTQHRSSAPPPSPGHAPDGRSTQGHSYVQRSLRVDLVYA</sequence>
<dbReference type="AlphaFoldDB" id="A0A2S5IUA8"/>
<reference evidence="3 4" key="1">
    <citation type="journal article" date="2014" name="Int. J. Syst. Evol. Microbiol.">
        <title>Arthrobacter pityocampae sp. nov., isolated from Thaumetopoea pityocampa (Lep., Thaumetopoeidae).</title>
        <authorList>
            <person name="Ince I.A."/>
            <person name="Demirbag Z."/>
            <person name="Kati H."/>
        </authorList>
    </citation>
    <scope>NUCLEOTIDE SEQUENCE [LARGE SCALE GENOMIC DNA]</scope>
    <source>
        <strain evidence="3 4">Tp2</strain>
    </source>
</reference>
<dbReference type="GO" id="GO:0008270">
    <property type="term" value="F:zinc ion binding"/>
    <property type="evidence" value="ECO:0007669"/>
    <property type="project" value="InterPro"/>
</dbReference>
<feature type="compositionally biased region" description="Basic and acidic residues" evidence="1">
    <location>
        <begin position="488"/>
        <end position="499"/>
    </location>
</feature>
<dbReference type="OrthoDB" id="5241234at2"/>
<name>A0A2S5IUA8_9MICC</name>
<feature type="region of interest" description="Disordered" evidence="1">
    <location>
        <begin position="488"/>
        <end position="561"/>
    </location>
</feature>
<dbReference type="Gene3D" id="1.10.30.50">
    <property type="match status" value="1"/>
</dbReference>
<comment type="caution">
    <text evidence="3">The sequence shown here is derived from an EMBL/GenBank/DDBJ whole genome shotgun (WGS) entry which is preliminary data.</text>
</comment>
<organism evidence="3 4">
    <name type="scientific">Arthrobacter pityocampae</name>
    <dbReference type="NCBI Taxonomy" id="547334"/>
    <lineage>
        <taxon>Bacteria</taxon>
        <taxon>Bacillati</taxon>
        <taxon>Actinomycetota</taxon>
        <taxon>Actinomycetes</taxon>
        <taxon>Micrococcales</taxon>
        <taxon>Micrococcaceae</taxon>
        <taxon>Arthrobacter</taxon>
    </lineage>
</organism>
<dbReference type="Pfam" id="PF01844">
    <property type="entry name" value="HNH"/>
    <property type="match status" value="1"/>
</dbReference>
<evidence type="ECO:0000313" key="3">
    <source>
        <dbReference type="EMBL" id="PPB48130.1"/>
    </source>
</evidence>
<dbReference type="GO" id="GO:0003676">
    <property type="term" value="F:nucleic acid binding"/>
    <property type="evidence" value="ECO:0007669"/>
    <property type="project" value="InterPro"/>
</dbReference>
<feature type="region of interest" description="Disordered" evidence="1">
    <location>
        <begin position="313"/>
        <end position="393"/>
    </location>
</feature>
<proteinExistence type="predicted"/>
<dbReference type="InterPro" id="IPR003615">
    <property type="entry name" value="HNH_nuc"/>
</dbReference>
<accession>A0A2S5IUA8</accession>
<keyword evidence="3" id="KW-0378">Hydrolase</keyword>
<keyword evidence="3" id="KW-0540">Nuclease</keyword>
<dbReference type="EMBL" id="PRKW01000006">
    <property type="protein sequence ID" value="PPB48130.1"/>
    <property type="molecule type" value="Genomic_DNA"/>
</dbReference>
<feature type="compositionally biased region" description="Low complexity" evidence="1">
    <location>
        <begin position="343"/>
        <end position="354"/>
    </location>
</feature>
<evidence type="ECO:0000259" key="2">
    <source>
        <dbReference type="SMART" id="SM00507"/>
    </source>
</evidence>
<feature type="domain" description="HNH nuclease" evidence="2">
    <location>
        <begin position="429"/>
        <end position="479"/>
    </location>
</feature>
<dbReference type="CDD" id="cd00085">
    <property type="entry name" value="HNHc"/>
    <property type="match status" value="1"/>
</dbReference>
<feature type="compositionally biased region" description="Polar residues" evidence="1">
    <location>
        <begin position="501"/>
        <end position="512"/>
    </location>
</feature>
<feature type="compositionally biased region" description="Low complexity" evidence="1">
    <location>
        <begin position="384"/>
        <end position="393"/>
    </location>
</feature>
<keyword evidence="3" id="KW-0255">Endonuclease</keyword>
<evidence type="ECO:0000313" key="4">
    <source>
        <dbReference type="Proteomes" id="UP000239297"/>
    </source>
</evidence>
<dbReference type="SMART" id="SM00507">
    <property type="entry name" value="HNHc"/>
    <property type="match status" value="1"/>
</dbReference>
<dbReference type="Proteomes" id="UP000239297">
    <property type="component" value="Unassembled WGS sequence"/>
</dbReference>
<keyword evidence="4" id="KW-1185">Reference proteome</keyword>
<protein>
    <submittedName>
        <fullName evidence="3">HNH endonuclease</fullName>
    </submittedName>
</protein>
<evidence type="ECO:0000256" key="1">
    <source>
        <dbReference type="SAM" id="MobiDB-lite"/>
    </source>
</evidence>